<evidence type="ECO:0000313" key="1">
    <source>
        <dbReference type="EMBL" id="UGS38695.1"/>
    </source>
</evidence>
<name>A0A9E6Y2A6_9ACTN</name>
<dbReference type="EMBL" id="CP087164">
    <property type="protein sequence ID" value="UGS38695.1"/>
    <property type="molecule type" value="Genomic_DNA"/>
</dbReference>
<reference evidence="1" key="1">
    <citation type="journal article" date="2022" name="Int. J. Syst. Evol. Microbiol.">
        <title>Pseudomonas aegrilactucae sp. nov. and Pseudomonas morbosilactucae sp. nov., pathogens causing bacterial rot of lettuce in Japan.</title>
        <authorList>
            <person name="Sawada H."/>
            <person name="Fujikawa T."/>
            <person name="Satou M."/>
        </authorList>
    </citation>
    <scope>NUCLEOTIDE SEQUENCE</scope>
    <source>
        <strain evidence="1">0166_1</strain>
    </source>
</reference>
<proteinExistence type="predicted"/>
<gene>
    <name evidence="1" type="ORF">DSM104329_05125</name>
</gene>
<evidence type="ECO:0000313" key="2">
    <source>
        <dbReference type="Proteomes" id="UP001162834"/>
    </source>
</evidence>
<dbReference type="InterPro" id="IPR046288">
    <property type="entry name" value="DUF6325"/>
</dbReference>
<dbReference type="Pfam" id="PF19850">
    <property type="entry name" value="DUF6325"/>
    <property type="match status" value="1"/>
</dbReference>
<protein>
    <recommendedName>
        <fullName evidence="3">DUF1269 domain-containing protein</fullName>
    </recommendedName>
</protein>
<dbReference type="AlphaFoldDB" id="A0A9E6Y2A6"/>
<dbReference type="KEGG" id="sbae:DSM104329_05125"/>
<dbReference type="RefSeq" id="WP_259312712.1">
    <property type="nucleotide sequence ID" value="NZ_CP087164.1"/>
</dbReference>
<accession>A0A9E6Y2A6</accession>
<organism evidence="1 2">
    <name type="scientific">Capillimicrobium parvum</name>
    <dbReference type="NCBI Taxonomy" id="2884022"/>
    <lineage>
        <taxon>Bacteria</taxon>
        <taxon>Bacillati</taxon>
        <taxon>Actinomycetota</taxon>
        <taxon>Thermoleophilia</taxon>
        <taxon>Solirubrobacterales</taxon>
        <taxon>Capillimicrobiaceae</taxon>
        <taxon>Capillimicrobium</taxon>
    </lineage>
</organism>
<evidence type="ECO:0008006" key="3">
    <source>
        <dbReference type="Google" id="ProtNLM"/>
    </source>
</evidence>
<keyword evidence="2" id="KW-1185">Reference proteome</keyword>
<sequence>MSGDGEMLGPVQLLICGFDPDAELRGEVLAELGRLSDAGTIRVLDVLVVRKEDDDTVSIVEANESGSVVAVLTGLHGDEEAPELPSEYEDIDDDDIWFPADAIPPGSMAALALIEHRWALGLKQALRGTGGALLAESWIDPLDLQAVGLNA</sequence>
<dbReference type="Proteomes" id="UP001162834">
    <property type="component" value="Chromosome"/>
</dbReference>